<keyword evidence="1" id="KW-1133">Transmembrane helix</keyword>
<dbReference type="AlphaFoldDB" id="A0A037ZI31"/>
<protein>
    <submittedName>
        <fullName evidence="2">Uncharacterized protein</fullName>
    </submittedName>
</protein>
<gene>
    <name evidence="2" type="ORF">ACMU_15770</name>
</gene>
<name>A0A037ZI31_9RHOB</name>
<dbReference type="STRING" id="1454373.ACMU_15770"/>
<keyword evidence="1" id="KW-0472">Membrane</keyword>
<comment type="caution">
    <text evidence="2">The sequence shown here is derived from an EMBL/GenBank/DDBJ whole genome shotgun (WGS) entry which is preliminary data.</text>
</comment>
<proteinExistence type="predicted"/>
<evidence type="ECO:0000313" key="3">
    <source>
        <dbReference type="Proteomes" id="UP000026249"/>
    </source>
</evidence>
<keyword evidence="3" id="KW-1185">Reference proteome</keyword>
<keyword evidence="1" id="KW-0812">Transmembrane</keyword>
<accession>A0A037ZI31</accession>
<dbReference type="RefSeq" id="WP_035260501.1">
    <property type="nucleotide sequence ID" value="NZ_JFKE01000005.1"/>
</dbReference>
<dbReference type="Proteomes" id="UP000026249">
    <property type="component" value="Unassembled WGS sequence"/>
</dbReference>
<evidence type="ECO:0000256" key="1">
    <source>
        <dbReference type="SAM" id="Phobius"/>
    </source>
</evidence>
<organism evidence="2 3">
    <name type="scientific">Actibacterium mucosum KCTC 23349</name>
    <dbReference type="NCBI Taxonomy" id="1454373"/>
    <lineage>
        <taxon>Bacteria</taxon>
        <taxon>Pseudomonadati</taxon>
        <taxon>Pseudomonadota</taxon>
        <taxon>Alphaproteobacteria</taxon>
        <taxon>Rhodobacterales</taxon>
        <taxon>Roseobacteraceae</taxon>
        <taxon>Actibacterium</taxon>
    </lineage>
</organism>
<dbReference type="EMBL" id="JFKE01000005">
    <property type="protein sequence ID" value="KAJ55212.1"/>
    <property type="molecule type" value="Genomic_DNA"/>
</dbReference>
<evidence type="ECO:0000313" key="2">
    <source>
        <dbReference type="EMBL" id="KAJ55212.1"/>
    </source>
</evidence>
<feature type="transmembrane region" description="Helical" evidence="1">
    <location>
        <begin position="108"/>
        <end position="126"/>
    </location>
</feature>
<dbReference type="OrthoDB" id="7822309at2"/>
<sequence length="339" mass="36242">MTALQEYQRLESPGIWRPGGDAQRRDVIVSFGEASLVISDNNDVALAHWSLAALVRRNPGKGHPAIYTPEGEDADEELEIEDPEMVEAITRVLTAIEKSRPHHGRLRGLLMAGGVAAVVGLAVFWLPNALRQHTARVVPDPVRTELGDRMLAQIGRVSGSACRVPQGMAALRRLTAKLPGGSRDITVLPAGVTVSAHLPDGRILLNRAVVEDYEEPEIVAGFILAEQARANTRDPMLALLSQSSIWATLRLLTTGEMPEDSLSQYAEILVSAPMESPPADALLTLFTQAGIAASPYAFAVDPSGETVLDLIEADPGATKDATALISDGDWITLQGICGE</sequence>
<reference evidence="2 3" key="1">
    <citation type="submission" date="2014-03" db="EMBL/GenBank/DDBJ databases">
        <title>Draft Genome Sequence of Actibacterium mucosum KCTC 23349, a Marine Alphaproteobacterium with Complex Ionic Requirements Isolated from Mediterranean Seawater at Malvarrosa Beach, Valencia, Spain.</title>
        <authorList>
            <person name="Arahal D.R."/>
            <person name="Shao Z."/>
            <person name="Lai Q."/>
            <person name="Pujalte M.J."/>
        </authorList>
    </citation>
    <scope>NUCLEOTIDE SEQUENCE [LARGE SCALE GENOMIC DNA]</scope>
    <source>
        <strain evidence="2 3">KCTC 23349</strain>
    </source>
</reference>